<dbReference type="Proteomes" id="UP000620596">
    <property type="component" value="Unassembled WGS sequence"/>
</dbReference>
<sequence length="76" mass="7912">MARADAKTTVLADGLRYKSKVSGSPFVASASFGAATMSCFMCGKHRPRSQMGTRKVLGKSHAVCAPSCKALDEASS</sequence>
<keyword evidence="2" id="KW-1185">Reference proteome</keyword>
<name>A0A916SIP3_9BURK</name>
<evidence type="ECO:0000313" key="2">
    <source>
        <dbReference type="Proteomes" id="UP000620596"/>
    </source>
</evidence>
<evidence type="ECO:0000313" key="1">
    <source>
        <dbReference type="EMBL" id="GGA99475.1"/>
    </source>
</evidence>
<accession>A0A916SIP3</accession>
<protein>
    <submittedName>
        <fullName evidence="1">Uncharacterized protein</fullName>
    </submittedName>
</protein>
<reference evidence="1" key="2">
    <citation type="submission" date="2020-09" db="EMBL/GenBank/DDBJ databases">
        <authorList>
            <person name="Sun Q."/>
            <person name="Zhou Y."/>
        </authorList>
    </citation>
    <scope>NUCLEOTIDE SEQUENCE</scope>
    <source>
        <strain evidence="1">CGMCC 1.15322</strain>
    </source>
</reference>
<dbReference type="RefSeq" id="WP_188708423.1">
    <property type="nucleotide sequence ID" value="NZ_BMIG01000006.1"/>
</dbReference>
<dbReference type="EMBL" id="BMIG01000006">
    <property type="protein sequence ID" value="GGA99475.1"/>
    <property type="molecule type" value="Genomic_DNA"/>
</dbReference>
<organism evidence="1 2">
    <name type="scientific">Polaromonas eurypsychrophila</name>
    <dbReference type="NCBI Taxonomy" id="1614635"/>
    <lineage>
        <taxon>Bacteria</taxon>
        <taxon>Pseudomonadati</taxon>
        <taxon>Pseudomonadota</taxon>
        <taxon>Betaproteobacteria</taxon>
        <taxon>Burkholderiales</taxon>
        <taxon>Comamonadaceae</taxon>
        <taxon>Polaromonas</taxon>
    </lineage>
</organism>
<comment type="caution">
    <text evidence="1">The sequence shown here is derived from an EMBL/GenBank/DDBJ whole genome shotgun (WGS) entry which is preliminary data.</text>
</comment>
<gene>
    <name evidence="1" type="ORF">GCM10011496_20700</name>
</gene>
<dbReference type="AlphaFoldDB" id="A0A916SIP3"/>
<proteinExistence type="predicted"/>
<reference evidence="1" key="1">
    <citation type="journal article" date="2014" name="Int. J. Syst. Evol. Microbiol.">
        <title>Complete genome sequence of Corynebacterium casei LMG S-19264T (=DSM 44701T), isolated from a smear-ripened cheese.</title>
        <authorList>
            <consortium name="US DOE Joint Genome Institute (JGI-PGF)"/>
            <person name="Walter F."/>
            <person name="Albersmeier A."/>
            <person name="Kalinowski J."/>
            <person name="Ruckert C."/>
        </authorList>
    </citation>
    <scope>NUCLEOTIDE SEQUENCE</scope>
    <source>
        <strain evidence="1">CGMCC 1.15322</strain>
    </source>
</reference>